<comment type="caution">
    <text evidence="1">The sequence shown here is derived from an EMBL/GenBank/DDBJ whole genome shotgun (WGS) entry which is preliminary data.</text>
</comment>
<dbReference type="InterPro" id="IPR036388">
    <property type="entry name" value="WH-like_DNA-bd_sf"/>
</dbReference>
<evidence type="ECO:0000313" key="1">
    <source>
        <dbReference type="EMBL" id="PYE74865.1"/>
    </source>
</evidence>
<dbReference type="RefSeq" id="WP_199399887.1">
    <property type="nucleotide sequence ID" value="NZ_JAMOFZ010000022.1"/>
</dbReference>
<proteinExistence type="predicted"/>
<name>A0A318SHZ9_9BURK</name>
<organism evidence="1 2">
    <name type="scientific">Xylophilus ampelinus</name>
    <dbReference type="NCBI Taxonomy" id="54067"/>
    <lineage>
        <taxon>Bacteria</taxon>
        <taxon>Pseudomonadati</taxon>
        <taxon>Pseudomonadota</taxon>
        <taxon>Betaproteobacteria</taxon>
        <taxon>Burkholderiales</taxon>
        <taxon>Xylophilus</taxon>
    </lineage>
</organism>
<dbReference type="Proteomes" id="UP000247540">
    <property type="component" value="Unassembled WGS sequence"/>
</dbReference>
<protein>
    <recommendedName>
        <fullName evidence="3">FdhD protein</fullName>
    </recommendedName>
</protein>
<dbReference type="Gene3D" id="1.10.10.10">
    <property type="entry name" value="Winged helix-like DNA-binding domain superfamily/Winged helix DNA-binding domain"/>
    <property type="match status" value="1"/>
</dbReference>
<evidence type="ECO:0000313" key="2">
    <source>
        <dbReference type="Proteomes" id="UP000247540"/>
    </source>
</evidence>
<keyword evidence="2" id="KW-1185">Reference proteome</keyword>
<gene>
    <name evidence="1" type="ORF">DFQ15_1236</name>
</gene>
<dbReference type="EMBL" id="QJTC01000023">
    <property type="protein sequence ID" value="PYE74865.1"/>
    <property type="molecule type" value="Genomic_DNA"/>
</dbReference>
<sequence length="108" mass="11308">MSGDGALPQGLAAALLLTLAEKPAGEAASVPWLGKRLQREASVVMRALAMMGSARIGSHQGPGWVEMAHDGERWMVRLLAPGVEAVRRLVEAEGGDDGVPDPPAESDR</sequence>
<reference evidence="1 2" key="1">
    <citation type="submission" date="2018-06" db="EMBL/GenBank/DDBJ databases">
        <title>Genomic Encyclopedia of Type Strains, Phase III (KMG-III): the genomes of soil and plant-associated and newly described type strains.</title>
        <authorList>
            <person name="Whitman W."/>
        </authorList>
    </citation>
    <scope>NUCLEOTIDE SEQUENCE [LARGE SCALE GENOMIC DNA]</scope>
    <source>
        <strain evidence="1 2">CECT 7646</strain>
    </source>
</reference>
<dbReference type="AlphaFoldDB" id="A0A318SHZ9"/>
<evidence type="ECO:0008006" key="3">
    <source>
        <dbReference type="Google" id="ProtNLM"/>
    </source>
</evidence>
<accession>A0A318SHZ9</accession>